<keyword evidence="4" id="KW-1185">Reference proteome</keyword>
<evidence type="ECO:0000313" key="4">
    <source>
        <dbReference type="Proteomes" id="UP000245539"/>
    </source>
</evidence>
<dbReference type="InterPro" id="IPR050965">
    <property type="entry name" value="UPF0336/Enoyl-CoA_hydratase"/>
</dbReference>
<feature type="domain" description="MaoC-like" evidence="2">
    <location>
        <begin position="12"/>
        <end position="105"/>
    </location>
</feature>
<evidence type="ECO:0000259" key="2">
    <source>
        <dbReference type="Pfam" id="PF01575"/>
    </source>
</evidence>
<reference evidence="3 4" key="1">
    <citation type="submission" date="2018-05" db="EMBL/GenBank/DDBJ databases">
        <title>Leucothrix arctica sp. nov., isolated from Arctic seawater.</title>
        <authorList>
            <person name="Choi A."/>
            <person name="Baek K."/>
        </authorList>
    </citation>
    <scope>NUCLEOTIDE SEQUENCE [LARGE SCALE GENOMIC DNA]</scope>
    <source>
        <strain evidence="3 4">JCM 18388</strain>
    </source>
</reference>
<dbReference type="AlphaFoldDB" id="A0A317CQH2"/>
<proteinExistence type="predicted"/>
<keyword evidence="1" id="KW-0456">Lyase</keyword>
<dbReference type="InterPro" id="IPR029069">
    <property type="entry name" value="HotDog_dom_sf"/>
</dbReference>
<dbReference type="Pfam" id="PF01575">
    <property type="entry name" value="MaoC_dehydratas"/>
    <property type="match status" value="1"/>
</dbReference>
<dbReference type="FunFam" id="3.10.129.10:FF:000042">
    <property type="entry name" value="MaoC domain protein dehydratase"/>
    <property type="match status" value="1"/>
</dbReference>
<gene>
    <name evidence="3" type="ORF">DKW60_00055</name>
</gene>
<name>A0A317CQH2_9GAMM</name>
<dbReference type="RefSeq" id="WP_109835616.1">
    <property type="nucleotide sequence ID" value="NZ_QGKM01000001.1"/>
</dbReference>
<dbReference type="PANTHER" id="PTHR43437">
    <property type="entry name" value="HYDROXYACYL-THIOESTER DEHYDRATASE TYPE 2, MITOCHONDRIAL-RELATED"/>
    <property type="match status" value="1"/>
</dbReference>
<dbReference type="SUPFAM" id="SSF54637">
    <property type="entry name" value="Thioesterase/thiol ester dehydrase-isomerase"/>
    <property type="match status" value="1"/>
</dbReference>
<comment type="caution">
    <text evidence="3">The sequence shown here is derived from an EMBL/GenBank/DDBJ whole genome shotgun (WGS) entry which is preliminary data.</text>
</comment>
<dbReference type="EMBL" id="QGKM01000001">
    <property type="protein sequence ID" value="PWR00635.1"/>
    <property type="molecule type" value="Genomic_DNA"/>
</dbReference>
<evidence type="ECO:0000256" key="1">
    <source>
        <dbReference type="ARBA" id="ARBA00023239"/>
    </source>
</evidence>
<organism evidence="3 4">
    <name type="scientific">Leucothrix pacifica</name>
    <dbReference type="NCBI Taxonomy" id="1247513"/>
    <lineage>
        <taxon>Bacteria</taxon>
        <taxon>Pseudomonadati</taxon>
        <taxon>Pseudomonadota</taxon>
        <taxon>Gammaproteobacteria</taxon>
        <taxon>Thiotrichales</taxon>
        <taxon>Thiotrichaceae</taxon>
        <taxon>Leucothrix</taxon>
    </lineage>
</organism>
<dbReference type="GO" id="GO:0019171">
    <property type="term" value="F:(3R)-hydroxyacyl-[acyl-carrier-protein] dehydratase activity"/>
    <property type="evidence" value="ECO:0007669"/>
    <property type="project" value="TreeGrafter"/>
</dbReference>
<accession>A0A317CQH2</accession>
<dbReference type="PANTHER" id="PTHR43437:SF3">
    <property type="entry name" value="HYDROXYACYL-THIOESTER DEHYDRATASE TYPE 2, MITOCHONDRIAL"/>
    <property type="match status" value="1"/>
</dbReference>
<dbReference type="Proteomes" id="UP000245539">
    <property type="component" value="Unassembled WGS sequence"/>
</dbReference>
<sequence length="141" mass="15626">MNKLLKVGDSAQLQRKFTDDDVRQYAELSTDRNPIHLDEAYAANTKFKSRIVHGMLVGSLFSALLGQQLPGEGAIYMAQNVQFKAPVFLDMLVTASVEIKEIHPTKPIVSFSTKCVDSLGNLLLIGDAVMFVPWLEREATT</sequence>
<dbReference type="GO" id="GO:0006633">
    <property type="term" value="P:fatty acid biosynthetic process"/>
    <property type="evidence" value="ECO:0007669"/>
    <property type="project" value="TreeGrafter"/>
</dbReference>
<dbReference type="OrthoDB" id="9774179at2"/>
<dbReference type="Gene3D" id="3.10.129.10">
    <property type="entry name" value="Hotdog Thioesterase"/>
    <property type="match status" value="1"/>
</dbReference>
<dbReference type="InterPro" id="IPR002539">
    <property type="entry name" value="MaoC-like_dom"/>
</dbReference>
<dbReference type="CDD" id="cd03449">
    <property type="entry name" value="R_hydratase"/>
    <property type="match status" value="1"/>
</dbReference>
<protein>
    <submittedName>
        <fullName evidence="3">Enoyl-CoA hydratase</fullName>
    </submittedName>
</protein>
<evidence type="ECO:0000313" key="3">
    <source>
        <dbReference type="EMBL" id="PWR00635.1"/>
    </source>
</evidence>